<feature type="transmembrane region" description="Helical" evidence="5">
    <location>
        <begin position="136"/>
        <end position="157"/>
    </location>
</feature>
<evidence type="ECO:0000256" key="4">
    <source>
        <dbReference type="ARBA" id="ARBA00023136"/>
    </source>
</evidence>
<dbReference type="InterPro" id="IPR036259">
    <property type="entry name" value="MFS_trans_sf"/>
</dbReference>
<dbReference type="PROSITE" id="PS00217">
    <property type="entry name" value="SUGAR_TRANSPORT_2"/>
    <property type="match status" value="1"/>
</dbReference>
<feature type="transmembrane region" description="Helical" evidence="5">
    <location>
        <begin position="101"/>
        <end position="124"/>
    </location>
</feature>
<evidence type="ECO:0000313" key="7">
    <source>
        <dbReference type="EMBL" id="SEB87457.1"/>
    </source>
</evidence>
<evidence type="ECO:0000256" key="3">
    <source>
        <dbReference type="ARBA" id="ARBA00022989"/>
    </source>
</evidence>
<keyword evidence="8" id="KW-1185">Reference proteome</keyword>
<comment type="subcellular location">
    <subcellularLocation>
        <location evidence="1">Membrane</location>
        <topology evidence="1">Multi-pass membrane protein</topology>
    </subcellularLocation>
</comment>
<name>A0A1H4MXA3_9PSED</name>
<dbReference type="Pfam" id="PF07690">
    <property type="entry name" value="MFS_1"/>
    <property type="match status" value="1"/>
</dbReference>
<dbReference type="PANTHER" id="PTHR23508">
    <property type="entry name" value="CARBOXYLIC ACID TRANSPORTER PROTEIN HOMOLOG"/>
    <property type="match status" value="1"/>
</dbReference>
<feature type="transmembrane region" description="Helical" evidence="5">
    <location>
        <begin position="217"/>
        <end position="236"/>
    </location>
</feature>
<evidence type="ECO:0000313" key="8">
    <source>
        <dbReference type="Proteomes" id="UP000198982"/>
    </source>
</evidence>
<dbReference type="Gene3D" id="1.20.1250.20">
    <property type="entry name" value="MFS general substrate transporter like domains"/>
    <property type="match status" value="2"/>
</dbReference>
<dbReference type="AlphaFoldDB" id="A0A1H4MXA3"/>
<evidence type="ECO:0000256" key="2">
    <source>
        <dbReference type="ARBA" id="ARBA00022692"/>
    </source>
</evidence>
<feature type="transmembrane region" description="Helical" evidence="5">
    <location>
        <begin position="256"/>
        <end position="274"/>
    </location>
</feature>
<evidence type="ECO:0000256" key="5">
    <source>
        <dbReference type="SAM" id="Phobius"/>
    </source>
</evidence>
<keyword evidence="4 5" id="KW-0472">Membrane</keyword>
<feature type="transmembrane region" description="Helical" evidence="5">
    <location>
        <begin position="339"/>
        <end position="363"/>
    </location>
</feature>
<feature type="transmembrane region" description="Helical" evidence="5">
    <location>
        <begin position="77"/>
        <end position="95"/>
    </location>
</feature>
<accession>A0A1H4MXA3</accession>
<dbReference type="GO" id="GO:0005886">
    <property type="term" value="C:plasma membrane"/>
    <property type="evidence" value="ECO:0007669"/>
    <property type="project" value="TreeGrafter"/>
</dbReference>
<feature type="transmembrane region" description="Helical" evidence="5">
    <location>
        <begin position="369"/>
        <end position="391"/>
    </location>
</feature>
<gene>
    <name evidence="7" type="ORF">SAMN05216178_2584</name>
</gene>
<protein>
    <submittedName>
        <fullName evidence="7">MFS transporter, AAHS family, 3-hydroxyphenylpropionic acid transporter</fullName>
    </submittedName>
</protein>
<feature type="transmembrane region" description="Helical" evidence="5">
    <location>
        <begin position="281"/>
        <end position="302"/>
    </location>
</feature>
<dbReference type="SUPFAM" id="SSF103473">
    <property type="entry name" value="MFS general substrate transporter"/>
    <property type="match status" value="1"/>
</dbReference>
<dbReference type="Proteomes" id="UP000198982">
    <property type="component" value="Unassembled WGS sequence"/>
</dbReference>
<feature type="transmembrane region" description="Helical" evidence="5">
    <location>
        <begin position="49"/>
        <end position="70"/>
    </location>
</feature>
<dbReference type="InterPro" id="IPR011701">
    <property type="entry name" value="MFS"/>
</dbReference>
<keyword evidence="2 5" id="KW-0812">Transmembrane</keyword>
<feature type="transmembrane region" description="Helical" evidence="5">
    <location>
        <begin position="308"/>
        <end position="327"/>
    </location>
</feature>
<dbReference type="PANTHER" id="PTHR23508:SF10">
    <property type="entry name" value="CARBOXYLIC ACID TRANSPORTER PROTEIN HOMOLOG"/>
    <property type="match status" value="1"/>
</dbReference>
<keyword evidence="3 5" id="KW-1133">Transmembrane helix</keyword>
<reference evidence="8" key="1">
    <citation type="submission" date="2016-10" db="EMBL/GenBank/DDBJ databases">
        <authorList>
            <person name="Varghese N."/>
            <person name="Submissions S."/>
        </authorList>
    </citation>
    <scope>NUCLEOTIDE SEQUENCE [LARGE SCALE GENOMIC DNA]</scope>
    <source>
        <strain evidence="8">DSM 9751</strain>
    </source>
</reference>
<dbReference type="GO" id="GO:0046943">
    <property type="term" value="F:carboxylic acid transmembrane transporter activity"/>
    <property type="evidence" value="ECO:0007669"/>
    <property type="project" value="TreeGrafter"/>
</dbReference>
<feature type="domain" description="Major facilitator superfamily (MFS) profile" evidence="6">
    <location>
        <begin position="11"/>
        <end position="394"/>
    </location>
</feature>
<sequence>MDSPSRRSTLTIALCFIVALIEGFDLQAAGTAAAGLRQSFALDPKMMGWVFSAGIIGLLPGAFFGGWVADRIGRKKILVGAVLLFGLFSLCTAYVESYSSLLLVRFMTGLGLGAALPNLIALCAEAVSEQRRGTAISVMYCGVPLGGALAAVVAMFSSEHWQTTFIIGGLAPLLVVPLMAWLLPESSAFRQHTASVGSRRASTAQALFGEGRARTTLALWLSYFFTLTVMYMLLNWLPSLLLEQGFSKPQAGLVQMLFNIGGALGSLLGGLLLDRCNGLKVVLFVYAGLLAALAGVGLSVGIAPMAMAGFAAGLFVMAAQLVLYALAPPSYPTAVRATGVGAAVAIGRLGSVAGPLAAGQILAAGAGTAGVLLATSPGLVIAALSILSVVARADATAQLKPVH</sequence>
<dbReference type="NCBIfam" id="NF008586">
    <property type="entry name" value="PRK11551.1"/>
    <property type="match status" value="1"/>
</dbReference>
<organism evidence="7 8">
    <name type="scientific">Pseudomonas saponiphila</name>
    <dbReference type="NCBI Taxonomy" id="556534"/>
    <lineage>
        <taxon>Bacteria</taxon>
        <taxon>Pseudomonadati</taxon>
        <taxon>Pseudomonadota</taxon>
        <taxon>Gammaproteobacteria</taxon>
        <taxon>Pseudomonadales</taxon>
        <taxon>Pseudomonadaceae</taxon>
        <taxon>Pseudomonas</taxon>
    </lineage>
</organism>
<dbReference type="PROSITE" id="PS00216">
    <property type="entry name" value="SUGAR_TRANSPORT_1"/>
    <property type="match status" value="1"/>
</dbReference>
<dbReference type="InterPro" id="IPR020846">
    <property type="entry name" value="MFS_dom"/>
</dbReference>
<feature type="transmembrane region" description="Helical" evidence="5">
    <location>
        <begin position="163"/>
        <end position="183"/>
    </location>
</feature>
<dbReference type="EMBL" id="FNTJ01000001">
    <property type="protein sequence ID" value="SEB87457.1"/>
    <property type="molecule type" value="Genomic_DNA"/>
</dbReference>
<evidence type="ECO:0000256" key="1">
    <source>
        <dbReference type="ARBA" id="ARBA00004141"/>
    </source>
</evidence>
<dbReference type="InterPro" id="IPR005829">
    <property type="entry name" value="Sugar_transporter_CS"/>
</dbReference>
<dbReference type="PROSITE" id="PS50850">
    <property type="entry name" value="MFS"/>
    <property type="match status" value="1"/>
</dbReference>
<dbReference type="RefSeq" id="WP_092314031.1">
    <property type="nucleotide sequence ID" value="NZ_FNTJ01000001.1"/>
</dbReference>
<proteinExistence type="predicted"/>
<evidence type="ECO:0000259" key="6">
    <source>
        <dbReference type="PROSITE" id="PS50850"/>
    </source>
</evidence>